<dbReference type="GO" id="GO:0000981">
    <property type="term" value="F:DNA-binding transcription factor activity, RNA polymerase II-specific"/>
    <property type="evidence" value="ECO:0007669"/>
    <property type="project" value="InterPro"/>
</dbReference>
<keyword evidence="10" id="KW-1185">Reference proteome</keyword>
<evidence type="ECO:0000256" key="5">
    <source>
        <dbReference type="ARBA" id="ARBA00023163"/>
    </source>
</evidence>
<dbReference type="GO" id="GO:0000976">
    <property type="term" value="F:transcription cis-regulatory region binding"/>
    <property type="evidence" value="ECO:0007669"/>
    <property type="project" value="TreeGrafter"/>
</dbReference>
<dbReference type="GO" id="GO:0006351">
    <property type="term" value="P:DNA-templated transcription"/>
    <property type="evidence" value="ECO:0007669"/>
    <property type="project" value="InterPro"/>
</dbReference>
<keyword evidence="2" id="KW-0479">Metal-binding</keyword>
<gene>
    <name evidence="9" type="ORF">CC85DRAFT_287559</name>
</gene>
<comment type="subcellular location">
    <subcellularLocation>
        <location evidence="1">Nucleus</location>
    </subcellularLocation>
</comment>
<dbReference type="PROSITE" id="PS00463">
    <property type="entry name" value="ZN2_CY6_FUNGAL_1"/>
    <property type="match status" value="1"/>
</dbReference>
<dbReference type="GO" id="GO:0005634">
    <property type="term" value="C:nucleus"/>
    <property type="evidence" value="ECO:0007669"/>
    <property type="project" value="UniProtKB-SubCell"/>
</dbReference>
<keyword evidence="6" id="KW-0539">Nucleus</keyword>
<dbReference type="InterPro" id="IPR007219">
    <property type="entry name" value="XnlR_reg_dom"/>
</dbReference>
<dbReference type="Pfam" id="PF00172">
    <property type="entry name" value="Zn_clus"/>
    <property type="match status" value="1"/>
</dbReference>
<evidence type="ECO:0000259" key="8">
    <source>
        <dbReference type="PROSITE" id="PS50048"/>
    </source>
</evidence>
<evidence type="ECO:0000313" key="9">
    <source>
        <dbReference type="EMBL" id="KLT40338.1"/>
    </source>
</evidence>
<keyword evidence="5" id="KW-0804">Transcription</keyword>
<dbReference type="OrthoDB" id="3163292at2759"/>
<dbReference type="InterPro" id="IPR001138">
    <property type="entry name" value="Zn2Cys6_DnaBD"/>
</dbReference>
<dbReference type="GO" id="GO:0008270">
    <property type="term" value="F:zinc ion binding"/>
    <property type="evidence" value="ECO:0007669"/>
    <property type="project" value="InterPro"/>
</dbReference>
<dbReference type="CDD" id="cd12148">
    <property type="entry name" value="fungal_TF_MHR"/>
    <property type="match status" value="1"/>
</dbReference>
<feature type="compositionally biased region" description="Basic and acidic residues" evidence="7">
    <location>
        <begin position="132"/>
        <end position="147"/>
    </location>
</feature>
<feature type="domain" description="Zn(2)-C6 fungal-type" evidence="8">
    <location>
        <begin position="46"/>
        <end position="77"/>
    </location>
</feature>
<keyword evidence="3" id="KW-0805">Transcription regulation</keyword>
<evidence type="ECO:0000256" key="1">
    <source>
        <dbReference type="ARBA" id="ARBA00004123"/>
    </source>
</evidence>
<dbReference type="PANTHER" id="PTHR31845">
    <property type="entry name" value="FINGER DOMAIN PROTEIN, PUTATIVE-RELATED"/>
    <property type="match status" value="1"/>
</dbReference>
<feature type="region of interest" description="Disordered" evidence="7">
    <location>
        <begin position="132"/>
        <end position="154"/>
    </location>
</feature>
<dbReference type="RefSeq" id="XP_018276829.1">
    <property type="nucleotide sequence ID" value="XM_018423932.1"/>
</dbReference>
<dbReference type="SMART" id="SM00066">
    <property type="entry name" value="GAL4"/>
    <property type="match status" value="1"/>
</dbReference>
<evidence type="ECO:0000256" key="6">
    <source>
        <dbReference type="ARBA" id="ARBA00023242"/>
    </source>
</evidence>
<dbReference type="SUPFAM" id="SSF57701">
    <property type="entry name" value="Zn2/Cys6 DNA-binding domain"/>
    <property type="match status" value="1"/>
</dbReference>
<reference evidence="9 10" key="1">
    <citation type="submission" date="2015-03" db="EMBL/GenBank/DDBJ databases">
        <title>Genomics and transcriptomics of the oil-accumulating basidiomycete yeast T. oleaginosus allow insights into substrate utilization and the diverse evolutionary trajectories of mating systems in fungi.</title>
        <authorList>
            <consortium name="DOE Joint Genome Institute"/>
            <person name="Kourist R."/>
            <person name="Kracht O."/>
            <person name="Bracharz F."/>
            <person name="Lipzen A."/>
            <person name="Nolan M."/>
            <person name="Ohm R."/>
            <person name="Grigoriev I."/>
            <person name="Sun S."/>
            <person name="Heitman J."/>
            <person name="Bruck T."/>
            <person name="Nowrousian M."/>
        </authorList>
    </citation>
    <scope>NUCLEOTIDE SEQUENCE [LARGE SCALE GENOMIC DNA]</scope>
    <source>
        <strain evidence="9 10">IBC0246</strain>
    </source>
</reference>
<dbReference type="InterPro" id="IPR036864">
    <property type="entry name" value="Zn2-C6_fun-type_DNA-bd_sf"/>
</dbReference>
<dbReference type="PROSITE" id="PS50048">
    <property type="entry name" value="ZN2_CY6_FUNGAL_2"/>
    <property type="match status" value="1"/>
</dbReference>
<dbReference type="Proteomes" id="UP000053611">
    <property type="component" value="Unassembled WGS sequence"/>
</dbReference>
<dbReference type="SMART" id="SM00906">
    <property type="entry name" value="Fungal_trans"/>
    <property type="match status" value="1"/>
</dbReference>
<dbReference type="EMBL" id="KQ087236">
    <property type="protein sequence ID" value="KLT40338.1"/>
    <property type="molecule type" value="Genomic_DNA"/>
</dbReference>
<organism evidence="9 10">
    <name type="scientific">Cutaneotrichosporon oleaginosum</name>
    <dbReference type="NCBI Taxonomy" id="879819"/>
    <lineage>
        <taxon>Eukaryota</taxon>
        <taxon>Fungi</taxon>
        <taxon>Dikarya</taxon>
        <taxon>Basidiomycota</taxon>
        <taxon>Agaricomycotina</taxon>
        <taxon>Tremellomycetes</taxon>
        <taxon>Trichosporonales</taxon>
        <taxon>Trichosporonaceae</taxon>
        <taxon>Cutaneotrichosporon</taxon>
    </lineage>
</organism>
<dbReference type="CDD" id="cd00067">
    <property type="entry name" value="GAL4"/>
    <property type="match status" value="1"/>
</dbReference>
<dbReference type="InterPro" id="IPR051089">
    <property type="entry name" value="prtT"/>
</dbReference>
<dbReference type="GeneID" id="28984535"/>
<proteinExistence type="predicted"/>
<evidence type="ECO:0000256" key="7">
    <source>
        <dbReference type="SAM" id="MobiDB-lite"/>
    </source>
</evidence>
<dbReference type="Pfam" id="PF04082">
    <property type="entry name" value="Fungal_trans"/>
    <property type="match status" value="1"/>
</dbReference>
<evidence type="ECO:0000256" key="2">
    <source>
        <dbReference type="ARBA" id="ARBA00022723"/>
    </source>
</evidence>
<evidence type="ECO:0000256" key="4">
    <source>
        <dbReference type="ARBA" id="ARBA00023125"/>
    </source>
</evidence>
<sequence>MSPSHRRRPSADNVHTARSPSVDLNFILDAEGEGSSSGARQRAAAACLQCRRLKSKCRRTGDGRCDRCSTLNIECEVVKSRRGRVLGSRNKRTGLEKSVAHVQAALDRIRKGALSPEAKAVQVAQKEEELGALRASERRRTPDRDVEPASPPYDADLVVDSARASPDPGEHPLRVLSDIGSSLPAASVGWGVPGWTGSQLAAASARRRTYFRHRPGAAKRDTADVLDPISRGVVDEALATTLVARYFENNAPQIGFMDRHIHTLPNLRARSALLTTAVLAAAALSTEREAAPRLFAHAERVLMTVLARNAKSPEIVLGLMVMLLWPMCPARIVDDPSRMLLALAINMALELGLNRLSPSEGDEETQRFHRDKVRTWCALFIQDRSLAATSGKPFMIHEFPDISAMRRWLEHPYATHGDRMIVGYLELRRIERDARDQVRSAQRAYMVDGVRAGTGVVLEQWLIEWLTPELAAAEPMNMMRVLQHHINLLIITASSAPPEVVIHNARANLSYVLEAFGLRMQHVLRTVCGMLSWAAVLLLRLDRAASLELVKAVALCMAPNGDGPDSYAQFYGSFLLGLCLEAPSDNSLSTDVLFTGSLPTSLQQYSGSTPSTSSQPLEPGLNAALVDDMPFELPWDVPQNDVAPSLDWLLNDNTAAGDSALWGFGSDWGGNAGWNVDLTSFRA</sequence>
<evidence type="ECO:0000313" key="10">
    <source>
        <dbReference type="Proteomes" id="UP000053611"/>
    </source>
</evidence>
<evidence type="ECO:0000256" key="3">
    <source>
        <dbReference type="ARBA" id="ARBA00023015"/>
    </source>
</evidence>
<dbReference type="AlphaFoldDB" id="A0A0J0XH05"/>
<name>A0A0J0XH05_9TREE</name>
<dbReference type="PANTHER" id="PTHR31845:SF17">
    <property type="entry name" value="ZN(II)2CYS6 TRANSCRIPTION FACTOR (EUROFUNG)"/>
    <property type="match status" value="1"/>
</dbReference>
<keyword evidence="4" id="KW-0238">DNA-binding</keyword>
<dbReference type="Gene3D" id="4.10.240.10">
    <property type="entry name" value="Zn(2)-C6 fungal-type DNA-binding domain"/>
    <property type="match status" value="1"/>
</dbReference>
<accession>A0A0J0XH05</accession>
<protein>
    <recommendedName>
        <fullName evidence="8">Zn(2)-C6 fungal-type domain-containing protein</fullName>
    </recommendedName>
</protein>